<evidence type="ECO:0000313" key="4">
    <source>
        <dbReference type="Proteomes" id="UP000530928"/>
    </source>
</evidence>
<comment type="caution">
    <text evidence="3">The sequence shown here is derived from an EMBL/GenBank/DDBJ whole genome shotgun (WGS) entry which is preliminary data.</text>
</comment>
<dbReference type="InterPro" id="IPR024344">
    <property type="entry name" value="MDMPI_metal-binding"/>
</dbReference>
<accession>A0A7W0CGD9</accession>
<organism evidence="3 4">
    <name type="scientific">Nonomuraea soli</name>
    <dbReference type="NCBI Taxonomy" id="1032476"/>
    <lineage>
        <taxon>Bacteria</taxon>
        <taxon>Bacillati</taxon>
        <taxon>Actinomycetota</taxon>
        <taxon>Actinomycetes</taxon>
        <taxon>Streptosporangiales</taxon>
        <taxon>Streptosporangiaceae</taxon>
        <taxon>Nonomuraea</taxon>
    </lineage>
</organism>
<feature type="domain" description="Mycothiol-dependent maleylpyruvate isomerase metal-binding" evidence="2">
    <location>
        <begin position="11"/>
        <end position="121"/>
    </location>
</feature>
<dbReference type="GO" id="GO:0005886">
    <property type="term" value="C:plasma membrane"/>
    <property type="evidence" value="ECO:0007669"/>
    <property type="project" value="TreeGrafter"/>
</dbReference>
<dbReference type="Proteomes" id="UP000530928">
    <property type="component" value="Unassembled WGS sequence"/>
</dbReference>
<evidence type="ECO:0000259" key="2">
    <source>
        <dbReference type="Pfam" id="PF11716"/>
    </source>
</evidence>
<dbReference type="Pfam" id="PF11716">
    <property type="entry name" value="MDMPI_N"/>
    <property type="match status" value="1"/>
</dbReference>
<gene>
    <name evidence="3" type="ORF">HNR30_001999</name>
</gene>
<proteinExistence type="predicted"/>
<dbReference type="InterPro" id="IPR010872">
    <property type="entry name" value="MDMPI_C-term_domain"/>
</dbReference>
<dbReference type="PANTHER" id="PTHR40758">
    <property type="entry name" value="CONSERVED PROTEIN"/>
    <property type="match status" value="1"/>
</dbReference>
<dbReference type="PANTHER" id="PTHR40758:SF1">
    <property type="entry name" value="CONSERVED PROTEIN"/>
    <property type="match status" value="1"/>
</dbReference>
<keyword evidence="4" id="KW-1185">Reference proteome</keyword>
<dbReference type="NCBIfam" id="TIGR03083">
    <property type="entry name" value="maleylpyruvate isomerase family mycothiol-dependent enzyme"/>
    <property type="match status" value="1"/>
</dbReference>
<dbReference type="RefSeq" id="WP_181609460.1">
    <property type="nucleotide sequence ID" value="NZ_BAABAM010000006.1"/>
</dbReference>
<dbReference type="InterPro" id="IPR017517">
    <property type="entry name" value="Maleyloyr_isom"/>
</dbReference>
<dbReference type="AlphaFoldDB" id="A0A7W0CGD9"/>
<protein>
    <submittedName>
        <fullName evidence="3">Uncharacterized protein (TIGR03083 family)</fullName>
    </submittedName>
</protein>
<dbReference type="Pfam" id="PF07398">
    <property type="entry name" value="MDMPI_C"/>
    <property type="match status" value="1"/>
</dbReference>
<evidence type="ECO:0000313" key="3">
    <source>
        <dbReference type="EMBL" id="MBA2890658.1"/>
    </source>
</evidence>
<sequence>MDAPRLLACLQSDYAALRTALAAAPPSAPVPTCPEWTAADLGDHVAHVYLHKVEALLSGGPPHPWPPSDPVDLEESYVALLTEPTSRSPGEKAWSWYPPEQNVAFWIRRMAHETVIHRIDAELAAGRPVSKIPDDLALDGIDELLTAFLAFSATEWPEEMNKVPVVPGEGVLQAGSRAWTITLPGALVHPGASSSARATISGPPEEVLRWAWGRGGDAVVVSGDTAWVDGLRRCLVVATQ</sequence>
<evidence type="ECO:0000259" key="1">
    <source>
        <dbReference type="Pfam" id="PF07398"/>
    </source>
</evidence>
<name>A0A7W0CGD9_9ACTN</name>
<dbReference type="EMBL" id="JACDUR010000002">
    <property type="protein sequence ID" value="MBA2890658.1"/>
    <property type="molecule type" value="Genomic_DNA"/>
</dbReference>
<dbReference type="GO" id="GO:0046872">
    <property type="term" value="F:metal ion binding"/>
    <property type="evidence" value="ECO:0007669"/>
    <property type="project" value="InterPro"/>
</dbReference>
<reference evidence="3 4" key="1">
    <citation type="submission" date="2020-07" db="EMBL/GenBank/DDBJ databases">
        <title>Genomic Encyclopedia of Type Strains, Phase IV (KMG-IV): sequencing the most valuable type-strain genomes for metagenomic binning, comparative biology and taxonomic classification.</title>
        <authorList>
            <person name="Goeker M."/>
        </authorList>
    </citation>
    <scope>NUCLEOTIDE SEQUENCE [LARGE SCALE GENOMIC DNA]</scope>
    <source>
        <strain evidence="3 4">DSM 45533</strain>
    </source>
</reference>
<feature type="domain" description="MDMPI C-terminal" evidence="1">
    <location>
        <begin position="135"/>
        <end position="229"/>
    </location>
</feature>